<reference evidence="1" key="1">
    <citation type="submission" date="2014-09" db="EMBL/GenBank/DDBJ databases">
        <authorList>
            <person name="Magalhaes I.L.F."/>
            <person name="Oliveira U."/>
            <person name="Santos F.R."/>
            <person name="Vidigal T.H.D.A."/>
            <person name="Brescovit A.D."/>
            <person name="Santos A.J."/>
        </authorList>
    </citation>
    <scope>NUCLEOTIDE SEQUENCE</scope>
    <source>
        <tissue evidence="1">Shoot tissue taken approximately 20 cm above the soil surface</tissue>
    </source>
</reference>
<evidence type="ECO:0000313" key="1">
    <source>
        <dbReference type="EMBL" id="JAE04429.1"/>
    </source>
</evidence>
<dbReference type="EMBL" id="GBRH01193467">
    <property type="protein sequence ID" value="JAE04429.1"/>
    <property type="molecule type" value="Transcribed_RNA"/>
</dbReference>
<accession>A0A0A9EZM7</accession>
<dbReference type="AlphaFoldDB" id="A0A0A9EZM7"/>
<organism evidence="1">
    <name type="scientific">Arundo donax</name>
    <name type="common">Giant reed</name>
    <name type="synonym">Donax arundinaceus</name>
    <dbReference type="NCBI Taxonomy" id="35708"/>
    <lineage>
        <taxon>Eukaryota</taxon>
        <taxon>Viridiplantae</taxon>
        <taxon>Streptophyta</taxon>
        <taxon>Embryophyta</taxon>
        <taxon>Tracheophyta</taxon>
        <taxon>Spermatophyta</taxon>
        <taxon>Magnoliopsida</taxon>
        <taxon>Liliopsida</taxon>
        <taxon>Poales</taxon>
        <taxon>Poaceae</taxon>
        <taxon>PACMAD clade</taxon>
        <taxon>Arundinoideae</taxon>
        <taxon>Arundineae</taxon>
        <taxon>Arundo</taxon>
    </lineage>
</organism>
<protein>
    <submittedName>
        <fullName evidence="1">Uncharacterized protein</fullName>
    </submittedName>
</protein>
<reference evidence="1" key="2">
    <citation type="journal article" date="2015" name="Data Brief">
        <title>Shoot transcriptome of the giant reed, Arundo donax.</title>
        <authorList>
            <person name="Barrero R.A."/>
            <person name="Guerrero F.D."/>
            <person name="Moolhuijzen P."/>
            <person name="Goolsby J.A."/>
            <person name="Tidwell J."/>
            <person name="Bellgard S.E."/>
            <person name="Bellgard M.I."/>
        </authorList>
    </citation>
    <scope>NUCLEOTIDE SEQUENCE</scope>
    <source>
        <tissue evidence="1">Shoot tissue taken approximately 20 cm above the soil surface</tissue>
    </source>
</reference>
<sequence length="54" mass="6271">MYYRLAGMQQQVTGWGKQRDGWRGEQVLGAWEGGNKARDRGRRKLQCSVPPFLF</sequence>
<proteinExistence type="predicted"/>
<name>A0A0A9EZM7_ARUDO</name>